<evidence type="ECO:0008006" key="5">
    <source>
        <dbReference type="Google" id="ProtNLM"/>
    </source>
</evidence>
<comment type="caution">
    <text evidence="3">The sequence shown here is derived from an EMBL/GenBank/DDBJ whole genome shotgun (WGS) entry which is preliminary data.</text>
</comment>
<dbReference type="Proteomes" id="UP000244722">
    <property type="component" value="Unassembled WGS sequence"/>
</dbReference>
<keyword evidence="2" id="KW-0732">Signal</keyword>
<feature type="compositionally biased region" description="Low complexity" evidence="1">
    <location>
        <begin position="191"/>
        <end position="210"/>
    </location>
</feature>
<feature type="chain" id="PRO_5015450732" description="Transmembrane protein" evidence="2">
    <location>
        <begin position="21"/>
        <end position="314"/>
    </location>
</feature>
<dbReference type="EMBL" id="NESQ01000035">
    <property type="protein sequence ID" value="PUU81961.1"/>
    <property type="molecule type" value="Genomic_DNA"/>
</dbReference>
<evidence type="ECO:0000256" key="2">
    <source>
        <dbReference type="SAM" id="SignalP"/>
    </source>
</evidence>
<feature type="compositionally biased region" description="Pro residues" evidence="1">
    <location>
        <begin position="181"/>
        <end position="190"/>
    </location>
</feature>
<accession>A0A2T7A2K0</accession>
<feature type="compositionally biased region" description="Polar residues" evidence="1">
    <location>
        <begin position="299"/>
        <end position="308"/>
    </location>
</feature>
<feature type="compositionally biased region" description="Polar residues" evidence="1">
    <location>
        <begin position="259"/>
        <end position="272"/>
    </location>
</feature>
<feature type="signal peptide" evidence="2">
    <location>
        <begin position="1"/>
        <end position="20"/>
    </location>
</feature>
<proteinExistence type="predicted"/>
<feature type="compositionally biased region" description="Polar residues" evidence="1">
    <location>
        <begin position="223"/>
        <end position="233"/>
    </location>
</feature>
<feature type="region of interest" description="Disordered" evidence="1">
    <location>
        <begin position="49"/>
        <end position="75"/>
    </location>
</feature>
<dbReference type="AlphaFoldDB" id="A0A2T7A2K0"/>
<keyword evidence="4" id="KW-1185">Reference proteome</keyword>
<protein>
    <recommendedName>
        <fullName evidence="5">Transmembrane protein</fullName>
    </recommendedName>
</protein>
<evidence type="ECO:0000313" key="3">
    <source>
        <dbReference type="EMBL" id="PUU81961.1"/>
    </source>
</evidence>
<dbReference type="OrthoDB" id="5340021at2759"/>
<feature type="compositionally biased region" description="Low complexity" evidence="1">
    <location>
        <begin position="59"/>
        <end position="72"/>
    </location>
</feature>
<sequence length="314" mass="33263">MPARAVVLVVSAAIAAGIVAYHERERLLELLERTGRKVALSLSQIAEEFSPRPRQMEHPMASRAPPRSRTPPGEQWTEEEKAFIFDEKFTDNVARKRDEDTIGTASGWEGRDGMARDVRHRGSPLTAPIVDSVLFDTAPASPAGSSTPGGIAVKVPGSVAGTSATRRSSNATLSGDKVLPDLPPALPPKPQALVQETPTAVATVATEPAPSSQAPNVPVTIANVDSSRTASPSSDHEERQGENPFGNSQPYWSIHEWAENTTLGSGSRSPSIAGSAAEEISQPADEILSEFGSEDESVGSWTEVGSSIHSDDEN</sequence>
<evidence type="ECO:0000256" key="1">
    <source>
        <dbReference type="SAM" id="MobiDB-lite"/>
    </source>
</evidence>
<evidence type="ECO:0000313" key="4">
    <source>
        <dbReference type="Proteomes" id="UP000244722"/>
    </source>
</evidence>
<gene>
    <name evidence="3" type="ORF">B9Z19DRAFT_969747</name>
</gene>
<organism evidence="3 4">
    <name type="scientific">Tuber borchii</name>
    <name type="common">White truffle</name>
    <dbReference type="NCBI Taxonomy" id="42251"/>
    <lineage>
        <taxon>Eukaryota</taxon>
        <taxon>Fungi</taxon>
        <taxon>Dikarya</taxon>
        <taxon>Ascomycota</taxon>
        <taxon>Pezizomycotina</taxon>
        <taxon>Pezizomycetes</taxon>
        <taxon>Pezizales</taxon>
        <taxon>Tuberaceae</taxon>
        <taxon>Tuber</taxon>
    </lineage>
</organism>
<reference evidence="3 4" key="1">
    <citation type="submission" date="2017-04" db="EMBL/GenBank/DDBJ databases">
        <title>Draft genome sequence of Tuber borchii Vittad., a whitish edible truffle.</title>
        <authorList>
            <consortium name="DOE Joint Genome Institute"/>
            <person name="Murat C."/>
            <person name="Kuo A."/>
            <person name="Barry K.W."/>
            <person name="Clum A."/>
            <person name="Dockter R.B."/>
            <person name="Fauchery L."/>
            <person name="Iotti M."/>
            <person name="Kohler A."/>
            <person name="Labutti K."/>
            <person name="Lindquist E.A."/>
            <person name="Lipzen A."/>
            <person name="Ohm R.A."/>
            <person name="Wang M."/>
            <person name="Grigoriev I.V."/>
            <person name="Zambonelli A."/>
            <person name="Martin F.M."/>
        </authorList>
    </citation>
    <scope>NUCLEOTIDE SEQUENCE [LARGE SCALE GENOMIC DNA]</scope>
    <source>
        <strain evidence="3 4">Tbo3840</strain>
    </source>
</reference>
<feature type="compositionally biased region" description="Polar residues" evidence="1">
    <location>
        <begin position="161"/>
        <end position="173"/>
    </location>
</feature>
<feature type="region of interest" description="Disordered" evidence="1">
    <location>
        <begin position="161"/>
        <end position="314"/>
    </location>
</feature>
<name>A0A2T7A2K0_TUBBO</name>